<gene>
    <name evidence="1" type="ORF">GCM10009550_53040</name>
</gene>
<comment type="caution">
    <text evidence="1">The sequence shown here is derived from an EMBL/GenBank/DDBJ whole genome shotgun (WGS) entry which is preliminary data.</text>
</comment>
<dbReference type="Proteomes" id="UP001500665">
    <property type="component" value="Unassembled WGS sequence"/>
</dbReference>
<proteinExistence type="predicted"/>
<dbReference type="EMBL" id="BAAAHH010000025">
    <property type="protein sequence ID" value="GAA0961041.1"/>
    <property type="molecule type" value="Genomic_DNA"/>
</dbReference>
<dbReference type="InterPro" id="IPR009057">
    <property type="entry name" value="Homeodomain-like_sf"/>
</dbReference>
<reference evidence="1 2" key="1">
    <citation type="journal article" date="2019" name="Int. J. Syst. Evol. Microbiol.">
        <title>The Global Catalogue of Microorganisms (GCM) 10K type strain sequencing project: providing services to taxonomists for standard genome sequencing and annotation.</title>
        <authorList>
            <consortium name="The Broad Institute Genomics Platform"/>
            <consortium name="The Broad Institute Genome Sequencing Center for Infectious Disease"/>
            <person name="Wu L."/>
            <person name="Ma J."/>
        </authorList>
    </citation>
    <scope>NUCLEOTIDE SEQUENCE [LARGE SCALE GENOMIC DNA]</scope>
    <source>
        <strain evidence="1 2">JCM 10696</strain>
    </source>
</reference>
<protein>
    <recommendedName>
        <fullName evidence="3">TetR family transcriptional regulator</fullName>
    </recommendedName>
</protein>
<evidence type="ECO:0008006" key="3">
    <source>
        <dbReference type="Google" id="ProtNLM"/>
    </source>
</evidence>
<evidence type="ECO:0000313" key="1">
    <source>
        <dbReference type="EMBL" id="GAA0961041.1"/>
    </source>
</evidence>
<accession>A0ABN1RPB6</accession>
<evidence type="ECO:0000313" key="2">
    <source>
        <dbReference type="Proteomes" id="UP001500665"/>
    </source>
</evidence>
<sequence>MDFWIKEMDERVLETAGRLFAELGYDGTSMELIAAAVGRGSEESPLLQGGREKLYRAVVTWFYERDVAHLQAAMKETPHDVAGLHHLLDAFLDFVFLHPEVPGLWEQRALKDAVDLTFPEDEFPPPLLVVLTAQGWEGVRPELDLRFLGWLMMWSARGFVHGGLPDRAGEQGLPEDPGARRYFRDQMHSLVDRLV</sequence>
<name>A0ABN1RPB6_9ACTN</name>
<dbReference type="SUPFAM" id="SSF46689">
    <property type="entry name" value="Homeodomain-like"/>
    <property type="match status" value="1"/>
</dbReference>
<organism evidence="1 2">
    <name type="scientific">Actinocorallia libanotica</name>
    <dbReference type="NCBI Taxonomy" id="46162"/>
    <lineage>
        <taxon>Bacteria</taxon>
        <taxon>Bacillati</taxon>
        <taxon>Actinomycetota</taxon>
        <taxon>Actinomycetes</taxon>
        <taxon>Streptosporangiales</taxon>
        <taxon>Thermomonosporaceae</taxon>
        <taxon>Actinocorallia</taxon>
    </lineage>
</organism>
<dbReference type="RefSeq" id="WP_344243679.1">
    <property type="nucleotide sequence ID" value="NZ_BAAAHH010000025.1"/>
</dbReference>
<dbReference type="Gene3D" id="1.10.357.10">
    <property type="entry name" value="Tetracycline Repressor, domain 2"/>
    <property type="match status" value="1"/>
</dbReference>
<keyword evidence="2" id="KW-1185">Reference proteome</keyword>